<evidence type="ECO:0000256" key="3">
    <source>
        <dbReference type="ARBA" id="ARBA00023125"/>
    </source>
</evidence>
<evidence type="ECO:0000259" key="6">
    <source>
        <dbReference type="PROSITE" id="PS50048"/>
    </source>
</evidence>
<dbReference type="EMBL" id="JAPWDO010000009">
    <property type="protein sequence ID" value="KAJ5456552.1"/>
    <property type="molecule type" value="Genomic_DNA"/>
</dbReference>
<dbReference type="GO" id="GO:0003677">
    <property type="term" value="F:DNA binding"/>
    <property type="evidence" value="ECO:0007669"/>
    <property type="project" value="UniProtKB-KW"/>
</dbReference>
<name>A0A9X0BG00_9EURO</name>
<evidence type="ECO:0000313" key="7">
    <source>
        <dbReference type="EMBL" id="KAJ5456552.1"/>
    </source>
</evidence>
<proteinExistence type="predicted"/>
<dbReference type="InterPro" id="IPR001138">
    <property type="entry name" value="Zn2Cys6_DnaBD"/>
</dbReference>
<dbReference type="PROSITE" id="PS50048">
    <property type="entry name" value="ZN2_CY6_FUNGAL_2"/>
    <property type="match status" value="1"/>
</dbReference>
<reference evidence="7" key="1">
    <citation type="submission" date="2022-12" db="EMBL/GenBank/DDBJ databases">
        <authorList>
            <person name="Petersen C."/>
        </authorList>
    </citation>
    <scope>NUCLEOTIDE SEQUENCE</scope>
    <source>
        <strain evidence="7">IBT 17660</strain>
    </source>
</reference>
<sequence>MLRRTRRSPTACSWCRQRKVRCDASLLGSPCTRCRQDGRTECNLRAKNPKQYPKSANPVPPTHQGLGTNSVITSRHANLRQSNDHPILVPQLRAHGLSLDGGRSPPRSPNVPYTEYAFIELLSLPSKDVAYLSSNDCLTLPGSGALDEFIQEYFKRIHPLVPVLDEAEFWHIYQKNQSTGPKISLLVLQSLLVASCPFVSLETLRECGFNDMRDALKQLYSRANVGIPESSVILAADGTEKRSHANSQGAVLLTLYTSAQEPQAGSLWVTKAIEYAMLIDAEPSPSLENVAISLSLKKRLWWSILLRDRSLCIGLRRRPQVTSIRLHGWSDWLSIDDFSEELYHSQVYDYNTKKRLLDALQKQCQLAVLLTDLVSLAFTHPKTPRRLLSMIEFQGLWSTIKSIKRSLDEWTLPVPLNFPSETSTLDGHEPVTSKTSTSDGNDPVTSLTYITYMYYHMARVDLSQYAAFLLEENLFYAGETYNNLVVEISNDLRHGIQGLSLVMEHFSFNGYADSLPLSVLGYIGMPLVLAAIDLKLSPSREQMEVRQRLLTSLSQIIRHSEALYDITDCVAVSINHILQLAYATTQNIFEDKPRQLRSSTNILGRASNISMLPKANRPTSWQDAFIRCPRAYLLISTSLDYAMSTGRLPSASALPEIVRDLGRLPWTSEISFSESTSSLARHMNQVRRQSYLANVRSSSVGGREILNDINIEVEPERSLTPQTVQFDCNSSPDTFSEYPTTPSSMLDEQLKYNTVAKQTNHDNTTPNLDFMDFDFADFRSVQSNEMENYALGNPPELINQTLEGEPPLEHPGFDTCAATLPQSIKAIDSLPFDTFFHEAFDKNWSVE</sequence>
<dbReference type="Pfam" id="PF04082">
    <property type="entry name" value="Fungal_trans"/>
    <property type="match status" value="1"/>
</dbReference>
<feature type="domain" description="Zn(2)-C6 fungal-type" evidence="6">
    <location>
        <begin position="11"/>
        <end position="44"/>
    </location>
</feature>
<evidence type="ECO:0000256" key="4">
    <source>
        <dbReference type="ARBA" id="ARBA00023163"/>
    </source>
</evidence>
<accession>A0A9X0BG00</accession>
<dbReference type="PANTHER" id="PTHR47425">
    <property type="entry name" value="FARB-RELATED"/>
    <property type="match status" value="1"/>
</dbReference>
<keyword evidence="8" id="KW-1185">Reference proteome</keyword>
<dbReference type="GO" id="GO:0008270">
    <property type="term" value="F:zinc ion binding"/>
    <property type="evidence" value="ECO:0007669"/>
    <property type="project" value="InterPro"/>
</dbReference>
<dbReference type="InterPro" id="IPR052761">
    <property type="entry name" value="Fungal_Detox/Toxin_TFs"/>
</dbReference>
<organism evidence="7 8">
    <name type="scientific">Penicillium desertorum</name>
    <dbReference type="NCBI Taxonomy" id="1303715"/>
    <lineage>
        <taxon>Eukaryota</taxon>
        <taxon>Fungi</taxon>
        <taxon>Dikarya</taxon>
        <taxon>Ascomycota</taxon>
        <taxon>Pezizomycotina</taxon>
        <taxon>Eurotiomycetes</taxon>
        <taxon>Eurotiomycetidae</taxon>
        <taxon>Eurotiales</taxon>
        <taxon>Aspergillaceae</taxon>
        <taxon>Penicillium</taxon>
    </lineage>
</organism>
<dbReference type="GO" id="GO:0000981">
    <property type="term" value="F:DNA-binding transcription factor activity, RNA polymerase II-specific"/>
    <property type="evidence" value="ECO:0007669"/>
    <property type="project" value="InterPro"/>
</dbReference>
<protein>
    <recommendedName>
        <fullName evidence="6">Zn(2)-C6 fungal-type domain-containing protein</fullName>
    </recommendedName>
</protein>
<dbReference type="CDD" id="cd00067">
    <property type="entry name" value="GAL4"/>
    <property type="match status" value="1"/>
</dbReference>
<reference evidence="7" key="2">
    <citation type="journal article" date="2023" name="IMA Fungus">
        <title>Comparative genomic study of the Penicillium genus elucidates a diverse pangenome and 15 lateral gene transfer events.</title>
        <authorList>
            <person name="Petersen C."/>
            <person name="Sorensen T."/>
            <person name="Nielsen M.R."/>
            <person name="Sondergaard T.E."/>
            <person name="Sorensen J.L."/>
            <person name="Fitzpatrick D.A."/>
            <person name="Frisvad J.C."/>
            <person name="Nielsen K.L."/>
        </authorList>
    </citation>
    <scope>NUCLEOTIDE SEQUENCE</scope>
    <source>
        <strain evidence="7">IBT 17660</strain>
    </source>
</reference>
<keyword evidence="4" id="KW-0804">Transcription</keyword>
<keyword evidence="2" id="KW-0805">Transcription regulation</keyword>
<evidence type="ECO:0000256" key="5">
    <source>
        <dbReference type="ARBA" id="ARBA00023242"/>
    </source>
</evidence>
<dbReference type="InterPro" id="IPR007219">
    <property type="entry name" value="XnlR_reg_dom"/>
</dbReference>
<dbReference type="PROSITE" id="PS00463">
    <property type="entry name" value="ZN2_CY6_FUNGAL_1"/>
    <property type="match status" value="1"/>
</dbReference>
<dbReference type="GO" id="GO:0006351">
    <property type="term" value="P:DNA-templated transcription"/>
    <property type="evidence" value="ECO:0007669"/>
    <property type="project" value="InterPro"/>
</dbReference>
<dbReference type="Proteomes" id="UP001147760">
    <property type="component" value="Unassembled WGS sequence"/>
</dbReference>
<dbReference type="OrthoDB" id="5041285at2759"/>
<keyword evidence="1" id="KW-0479">Metal-binding</keyword>
<dbReference type="Gene3D" id="4.10.240.10">
    <property type="entry name" value="Zn(2)-C6 fungal-type DNA-binding domain"/>
    <property type="match status" value="1"/>
</dbReference>
<dbReference type="Pfam" id="PF00172">
    <property type="entry name" value="Zn_clus"/>
    <property type="match status" value="1"/>
</dbReference>
<evidence type="ECO:0000256" key="2">
    <source>
        <dbReference type="ARBA" id="ARBA00023015"/>
    </source>
</evidence>
<evidence type="ECO:0000256" key="1">
    <source>
        <dbReference type="ARBA" id="ARBA00022723"/>
    </source>
</evidence>
<dbReference type="PANTHER" id="PTHR47425:SF2">
    <property type="entry name" value="FARB-RELATED"/>
    <property type="match status" value="1"/>
</dbReference>
<keyword evidence="5" id="KW-0539">Nucleus</keyword>
<evidence type="ECO:0000313" key="8">
    <source>
        <dbReference type="Proteomes" id="UP001147760"/>
    </source>
</evidence>
<comment type="caution">
    <text evidence="7">The sequence shown here is derived from an EMBL/GenBank/DDBJ whole genome shotgun (WGS) entry which is preliminary data.</text>
</comment>
<dbReference type="AlphaFoldDB" id="A0A9X0BG00"/>
<dbReference type="SMART" id="SM00066">
    <property type="entry name" value="GAL4"/>
    <property type="match status" value="1"/>
</dbReference>
<keyword evidence="3" id="KW-0238">DNA-binding</keyword>
<gene>
    <name evidence="7" type="ORF">N7530_011826</name>
</gene>
<dbReference type="InterPro" id="IPR036864">
    <property type="entry name" value="Zn2-C6_fun-type_DNA-bd_sf"/>
</dbReference>
<dbReference type="CDD" id="cd12148">
    <property type="entry name" value="fungal_TF_MHR"/>
    <property type="match status" value="1"/>
</dbReference>
<dbReference type="SUPFAM" id="SSF57701">
    <property type="entry name" value="Zn2/Cys6 DNA-binding domain"/>
    <property type="match status" value="1"/>
</dbReference>